<dbReference type="PROSITE" id="PS50126">
    <property type="entry name" value="S1"/>
    <property type="match status" value="4"/>
</dbReference>
<dbReference type="STRING" id="445932.Emin_0546"/>
<proteinExistence type="inferred from homology"/>
<keyword evidence="3" id="KW-0687">Ribonucleoprotein</keyword>
<dbReference type="AlphaFoldDB" id="B2KCI0"/>
<keyword evidence="6" id="KW-1185">Reference proteome</keyword>
<dbReference type="Gene3D" id="2.40.50.140">
    <property type="entry name" value="Nucleic acid-binding proteins"/>
    <property type="match status" value="4"/>
</dbReference>
<protein>
    <submittedName>
        <fullName evidence="5">Ribosomal protein S1</fullName>
    </submittedName>
</protein>
<dbReference type="Proteomes" id="UP000001029">
    <property type="component" value="Chromosome"/>
</dbReference>
<dbReference type="KEGG" id="emi:Emin_0546"/>
<evidence type="ECO:0000256" key="1">
    <source>
        <dbReference type="ARBA" id="ARBA00006767"/>
    </source>
</evidence>
<dbReference type="SUPFAM" id="SSF50249">
    <property type="entry name" value="Nucleic acid-binding proteins"/>
    <property type="match status" value="4"/>
</dbReference>
<dbReference type="SMART" id="SM00316">
    <property type="entry name" value="S1"/>
    <property type="match status" value="4"/>
</dbReference>
<name>B2KCI0_ELUMP</name>
<accession>B2KCI0</accession>
<dbReference type="Pfam" id="PF00575">
    <property type="entry name" value="S1"/>
    <property type="match status" value="2"/>
</dbReference>
<feature type="domain" description="S1 motif" evidence="4">
    <location>
        <begin position="298"/>
        <end position="362"/>
    </location>
</feature>
<gene>
    <name evidence="5" type="ordered locus">Emin_0546</name>
</gene>
<dbReference type="GO" id="GO:0022627">
    <property type="term" value="C:cytosolic small ribosomal subunit"/>
    <property type="evidence" value="ECO:0007669"/>
    <property type="project" value="TreeGrafter"/>
</dbReference>
<evidence type="ECO:0000313" key="5">
    <source>
        <dbReference type="EMBL" id="ACC98101.1"/>
    </source>
</evidence>
<evidence type="ECO:0000256" key="2">
    <source>
        <dbReference type="ARBA" id="ARBA00022980"/>
    </source>
</evidence>
<dbReference type="EMBL" id="CP001055">
    <property type="protein sequence ID" value="ACC98101.1"/>
    <property type="molecule type" value="Genomic_DNA"/>
</dbReference>
<feature type="domain" description="S1 motif" evidence="4">
    <location>
        <begin position="126"/>
        <end position="192"/>
    </location>
</feature>
<feature type="domain" description="S1 motif" evidence="4">
    <location>
        <begin position="45"/>
        <end position="108"/>
    </location>
</feature>
<dbReference type="GO" id="GO:0006412">
    <property type="term" value="P:translation"/>
    <property type="evidence" value="ECO:0007669"/>
    <property type="project" value="TreeGrafter"/>
</dbReference>
<evidence type="ECO:0000256" key="3">
    <source>
        <dbReference type="ARBA" id="ARBA00023274"/>
    </source>
</evidence>
<keyword evidence="2 5" id="KW-0689">Ribosomal protein</keyword>
<dbReference type="PANTHER" id="PTHR10724">
    <property type="entry name" value="30S RIBOSOMAL PROTEIN S1"/>
    <property type="match status" value="1"/>
</dbReference>
<evidence type="ECO:0000313" key="6">
    <source>
        <dbReference type="Proteomes" id="UP000001029"/>
    </source>
</evidence>
<dbReference type="InterPro" id="IPR035104">
    <property type="entry name" value="Ribosomal_protein_S1-like"/>
</dbReference>
<dbReference type="GO" id="GO:0003729">
    <property type="term" value="F:mRNA binding"/>
    <property type="evidence" value="ECO:0007669"/>
    <property type="project" value="TreeGrafter"/>
</dbReference>
<organism evidence="5 6">
    <name type="scientific">Elusimicrobium minutum (strain Pei191)</name>
    <dbReference type="NCBI Taxonomy" id="445932"/>
    <lineage>
        <taxon>Bacteria</taxon>
        <taxon>Pseudomonadati</taxon>
        <taxon>Elusimicrobiota</taxon>
        <taxon>Elusimicrobia</taxon>
        <taxon>Elusimicrobiales</taxon>
        <taxon>Elusimicrobiaceae</taxon>
        <taxon>Elusimicrobium</taxon>
    </lineage>
</organism>
<reference evidence="5 6" key="1">
    <citation type="journal article" date="2009" name="Appl. Environ. Microbiol.">
        <title>Genomic analysis of 'Elusimicrobium minutum,' the first cultivated representative of the phylum 'Elusimicrobia' (formerly termite group 1).</title>
        <authorList>
            <person name="Herlemann D.P.R."/>
            <person name="Geissinger O."/>
            <person name="Ikeda-Ohtsubo W."/>
            <person name="Kunin V."/>
            <person name="Sun H."/>
            <person name="Lapidus A."/>
            <person name="Hugenholtz P."/>
            <person name="Brune A."/>
        </authorList>
    </citation>
    <scope>NUCLEOTIDE SEQUENCE [LARGE SCALE GENOMIC DNA]</scope>
    <source>
        <strain evidence="5 6">Pei191</strain>
    </source>
</reference>
<dbReference type="OrthoDB" id="9804077at2"/>
<sequence>MTNAEENKIDSKQEAIQVEAAPEQEMTMDQLFAEQEELVNKLNKREIVQVTVVQVGKDSVLVDTGDKKEGYIPLSDFEGKAVPEAGEKVSAVLVKKGSDERHAVLSFKKAQEYLGWEIAKKAFDNKERVRGTIVSCVKGGYIVDVFGVSGFMPLSLSELHTAYKHYLPAGAKVKCVVVEFSKEKNKLIVSRKQVLEEDEAVRRDGVLAQVKEGEVLRVVVAKADKDKLYLRFHGIEGVVTLDNVAWQDTEKAITSFRRGQRLKAKLLKIDKETGKLEFGLKQLFLNPADALRRKFPYKSTTKGKIVAITEEGVEVSLGKNNTKGFISQFEMGRDFDGNVDDVINVMVIGINPDDCSVNLSVKKYDQVQNKKFVAQYMKQAPRPTLGQLLQDSLEESENK</sequence>
<dbReference type="InterPro" id="IPR050437">
    <property type="entry name" value="Ribos_protein_bS1-like"/>
</dbReference>
<feature type="domain" description="S1 motif" evidence="4">
    <location>
        <begin position="213"/>
        <end position="281"/>
    </location>
</feature>
<dbReference type="InterPro" id="IPR003029">
    <property type="entry name" value="S1_domain"/>
</dbReference>
<comment type="similarity">
    <text evidence="1">Belongs to the bacterial ribosomal protein bS1 family.</text>
</comment>
<dbReference type="PANTHER" id="PTHR10724:SF7">
    <property type="entry name" value="SMALL RIBOSOMAL SUBUNIT PROTEIN BS1C"/>
    <property type="match status" value="1"/>
</dbReference>
<dbReference type="GO" id="GO:0003735">
    <property type="term" value="F:structural constituent of ribosome"/>
    <property type="evidence" value="ECO:0007669"/>
    <property type="project" value="TreeGrafter"/>
</dbReference>
<dbReference type="PRINTS" id="PR00681">
    <property type="entry name" value="RIBOSOMALS1"/>
</dbReference>
<evidence type="ECO:0000259" key="4">
    <source>
        <dbReference type="PROSITE" id="PS50126"/>
    </source>
</evidence>
<dbReference type="InterPro" id="IPR012340">
    <property type="entry name" value="NA-bd_OB-fold"/>
</dbReference>
<dbReference type="RefSeq" id="WP_012414716.1">
    <property type="nucleotide sequence ID" value="NC_010644.1"/>
</dbReference>
<dbReference type="CDD" id="cd04465">
    <property type="entry name" value="S1_RPS1_repeat_ec2_hs2"/>
    <property type="match status" value="1"/>
</dbReference>
<dbReference type="HOGENOM" id="CLU_690254_0_0_0"/>